<dbReference type="EMBL" id="BK013605">
    <property type="protein sequence ID" value="DAD50709.1"/>
    <property type="molecule type" value="Genomic_RNA"/>
</dbReference>
<keyword evidence="1" id="KW-0946">Virion</keyword>
<evidence type="ECO:0000313" key="2">
    <source>
        <dbReference type="Proteomes" id="UP000677787"/>
    </source>
</evidence>
<gene>
    <name evidence="1" type="primary">SRR6960799_24_2</name>
</gene>
<sequence>MPNMANLSLKNNAGTTVTATQLSASAGDGVPARWRVELNTVPPAYRPLVEVTSRYSKFGSGKANKNVRRVDLKIVVPHYKVDAGKYSPDGQSLFEAHAVIPQTVLSSDTDDAVAYFMSVFADTLMASVFKTQISPT</sequence>
<dbReference type="Proteomes" id="UP000677787">
    <property type="component" value="Segment"/>
</dbReference>
<proteinExistence type="predicted"/>
<keyword evidence="2" id="KW-1185">Reference proteome</keyword>
<evidence type="ECO:0000313" key="1">
    <source>
        <dbReference type="EMBL" id="DAD50709.1"/>
    </source>
</evidence>
<dbReference type="RefSeq" id="YP_010769640.1">
    <property type="nucleotide sequence ID" value="NC_074034.1"/>
</dbReference>
<keyword evidence="1" id="KW-0167">Capsid protein</keyword>
<protein>
    <submittedName>
        <fullName evidence="1">Coat protein</fullName>
    </submittedName>
</protein>
<accession>A0A8S5L054</accession>
<reference evidence="1" key="1">
    <citation type="submission" date="2020-09" db="EMBL/GenBank/DDBJ databases">
        <title>Leviviricetes taxonomy.</title>
        <authorList>
            <person name="Stockdale S.R."/>
            <person name="Callanan J."/>
            <person name="Adriaenssens E.M."/>
            <person name="Kuhn J.H."/>
            <person name="Rumnieks J."/>
            <person name="Shkoporov A."/>
            <person name="Draper L.A."/>
            <person name="Ross P."/>
            <person name="Hill C."/>
        </authorList>
    </citation>
    <scope>NUCLEOTIDE SEQUENCE</scope>
</reference>
<dbReference type="KEGG" id="vg:80398715"/>
<dbReference type="GeneID" id="80398715"/>
<name>A0A8S5L054_9VIRU</name>
<dbReference type="GO" id="GO:0019028">
    <property type="term" value="C:viral capsid"/>
    <property type="evidence" value="ECO:0007669"/>
    <property type="project" value="UniProtKB-KW"/>
</dbReference>
<organism evidence="1 2">
    <name type="scientific">ssRNA phage SRR6960799_24</name>
    <dbReference type="NCBI Taxonomy" id="2786581"/>
    <lineage>
        <taxon>Viruses</taxon>
        <taxon>Riboviria</taxon>
        <taxon>Orthornavirae</taxon>
        <taxon>Lenarviricota</taxon>
        <taxon>Leviviricetes</taxon>
        <taxon>Norzivirales</taxon>
        <taxon>Fiersviridae</taxon>
        <taxon>Koteshevirus</taxon>
        <taxon>Koteshevirus lutadaptatum</taxon>
        <taxon>Nuihimevirus lutadaptatum</taxon>
    </lineage>
</organism>